<dbReference type="Proteomes" id="UP000547209">
    <property type="component" value="Unassembled WGS sequence"/>
</dbReference>
<comment type="caution">
    <text evidence="2">The sequence shown here is derived from an EMBL/GenBank/DDBJ whole genome shotgun (WGS) entry which is preliminary data.</text>
</comment>
<organism evidence="2 3">
    <name type="scientific">Cohnella nanjingensis</name>
    <dbReference type="NCBI Taxonomy" id="1387779"/>
    <lineage>
        <taxon>Bacteria</taxon>
        <taxon>Bacillati</taxon>
        <taxon>Bacillota</taxon>
        <taxon>Bacilli</taxon>
        <taxon>Bacillales</taxon>
        <taxon>Paenibacillaceae</taxon>
        <taxon>Cohnella</taxon>
    </lineage>
</organism>
<evidence type="ECO:0000313" key="2">
    <source>
        <dbReference type="EMBL" id="MBB6672921.1"/>
    </source>
</evidence>
<evidence type="ECO:0000313" key="3">
    <source>
        <dbReference type="Proteomes" id="UP000547209"/>
    </source>
</evidence>
<dbReference type="AlphaFoldDB" id="A0A7X0RSW7"/>
<keyword evidence="3" id="KW-1185">Reference proteome</keyword>
<reference evidence="2 3" key="1">
    <citation type="submission" date="2020-08" db="EMBL/GenBank/DDBJ databases">
        <title>Cohnella phylogeny.</title>
        <authorList>
            <person name="Dunlap C."/>
        </authorList>
    </citation>
    <scope>NUCLEOTIDE SEQUENCE [LARGE SCALE GENOMIC DNA]</scope>
    <source>
        <strain evidence="2 3">DSM 28246</strain>
    </source>
</reference>
<gene>
    <name evidence="2" type="ORF">H7C19_19755</name>
</gene>
<sequence length="86" mass="9532">MIEFVPLIMLILAFPGRLPQTLRWMCAGMFLLIFAQYFTAHFPGAGAFHPVIAALLFVLSVHVATQARRSFLLATKEGGANHATFR</sequence>
<keyword evidence="1" id="KW-0812">Transmembrane</keyword>
<dbReference type="EMBL" id="JACJVP010000032">
    <property type="protein sequence ID" value="MBB6672921.1"/>
    <property type="molecule type" value="Genomic_DNA"/>
</dbReference>
<keyword evidence="1" id="KW-0472">Membrane</keyword>
<name>A0A7X0RSW7_9BACL</name>
<dbReference type="Pfam" id="PF19728">
    <property type="entry name" value="DUF6220"/>
    <property type="match status" value="1"/>
</dbReference>
<keyword evidence="1" id="KW-1133">Transmembrane helix</keyword>
<protein>
    <submittedName>
        <fullName evidence="2">Uncharacterized protein</fullName>
    </submittedName>
</protein>
<dbReference type="InterPro" id="IPR046192">
    <property type="entry name" value="DUF6220"/>
</dbReference>
<proteinExistence type="predicted"/>
<feature type="transmembrane region" description="Helical" evidence="1">
    <location>
        <begin position="21"/>
        <end position="40"/>
    </location>
</feature>
<feature type="transmembrane region" description="Helical" evidence="1">
    <location>
        <begin position="46"/>
        <end position="64"/>
    </location>
</feature>
<evidence type="ECO:0000256" key="1">
    <source>
        <dbReference type="SAM" id="Phobius"/>
    </source>
</evidence>
<accession>A0A7X0RSW7</accession>